<evidence type="ECO:0000256" key="2">
    <source>
        <dbReference type="ARBA" id="ARBA00022692"/>
    </source>
</evidence>
<evidence type="ECO:0000256" key="3">
    <source>
        <dbReference type="ARBA" id="ARBA00022989"/>
    </source>
</evidence>
<dbReference type="HOGENOM" id="CLU_033863_5_2_5"/>
<dbReference type="eggNOG" id="COG0697">
    <property type="taxonomic scope" value="Bacteria"/>
</dbReference>
<dbReference type="KEGG" id="aol:S58_36750"/>
<evidence type="ECO:0000256" key="4">
    <source>
        <dbReference type="ARBA" id="ARBA00023136"/>
    </source>
</evidence>
<dbReference type="InterPro" id="IPR000620">
    <property type="entry name" value="EamA_dom"/>
</dbReference>
<evidence type="ECO:0000259" key="6">
    <source>
        <dbReference type="Pfam" id="PF00892"/>
    </source>
</evidence>
<dbReference type="GeneID" id="301817499"/>
<dbReference type="PANTHER" id="PTHR32322">
    <property type="entry name" value="INNER MEMBRANE TRANSPORTER"/>
    <property type="match status" value="1"/>
</dbReference>
<comment type="subcellular location">
    <subcellularLocation>
        <location evidence="1">Membrane</location>
        <topology evidence="1">Multi-pass membrane protein</topology>
    </subcellularLocation>
</comment>
<evidence type="ECO:0000313" key="8">
    <source>
        <dbReference type="Proteomes" id="UP000011841"/>
    </source>
</evidence>
<dbReference type="InterPro" id="IPR037185">
    <property type="entry name" value="EmrE-like"/>
</dbReference>
<feature type="transmembrane region" description="Helical" evidence="5">
    <location>
        <begin position="207"/>
        <end position="227"/>
    </location>
</feature>
<feature type="domain" description="EamA" evidence="6">
    <location>
        <begin position="145"/>
        <end position="280"/>
    </location>
</feature>
<feature type="domain" description="EamA" evidence="6">
    <location>
        <begin position="9"/>
        <end position="136"/>
    </location>
</feature>
<feature type="transmembrane region" description="Helical" evidence="5">
    <location>
        <begin position="33"/>
        <end position="51"/>
    </location>
</feature>
<keyword evidence="8" id="KW-1185">Reference proteome</keyword>
<keyword evidence="2 5" id="KW-0812">Transmembrane</keyword>
<gene>
    <name evidence="7" type="ORF">S58_36750</name>
</gene>
<feature type="transmembrane region" description="Helical" evidence="5">
    <location>
        <begin position="239"/>
        <end position="261"/>
    </location>
</feature>
<dbReference type="SUPFAM" id="SSF103481">
    <property type="entry name" value="Multidrug resistance efflux transporter EmrE"/>
    <property type="match status" value="2"/>
</dbReference>
<dbReference type="Proteomes" id="UP000011841">
    <property type="component" value="Chromosome"/>
</dbReference>
<feature type="transmembrane region" description="Helical" evidence="5">
    <location>
        <begin position="176"/>
        <end position="195"/>
    </location>
</feature>
<protein>
    <recommendedName>
        <fullName evidence="6">EamA domain-containing protein</fullName>
    </recommendedName>
</protein>
<keyword evidence="3 5" id="KW-1133">Transmembrane helix</keyword>
<feature type="transmembrane region" description="Helical" evidence="5">
    <location>
        <begin position="146"/>
        <end position="164"/>
    </location>
</feature>
<evidence type="ECO:0000256" key="5">
    <source>
        <dbReference type="SAM" id="Phobius"/>
    </source>
</evidence>
<evidence type="ECO:0000313" key="7">
    <source>
        <dbReference type="EMBL" id="BAM89668.1"/>
    </source>
</evidence>
<feature type="transmembrane region" description="Helical" evidence="5">
    <location>
        <begin position="63"/>
        <end position="86"/>
    </location>
</feature>
<evidence type="ECO:0000256" key="1">
    <source>
        <dbReference type="ARBA" id="ARBA00004141"/>
    </source>
</evidence>
<dbReference type="RefSeq" id="WP_015666778.1">
    <property type="nucleotide sequence ID" value="NC_020453.1"/>
</dbReference>
<dbReference type="EMBL" id="AP012603">
    <property type="protein sequence ID" value="BAM89668.1"/>
    <property type="molecule type" value="Genomic_DNA"/>
</dbReference>
<dbReference type="AlphaFoldDB" id="M4Z7X1"/>
<feature type="transmembrane region" description="Helical" evidence="5">
    <location>
        <begin position="7"/>
        <end position="27"/>
    </location>
</feature>
<dbReference type="STRING" id="1245469.S58_36750"/>
<feature type="transmembrane region" description="Helical" evidence="5">
    <location>
        <begin position="92"/>
        <end position="112"/>
    </location>
</feature>
<organism evidence="7 8">
    <name type="scientific">Bradyrhizobium oligotrophicum S58</name>
    <dbReference type="NCBI Taxonomy" id="1245469"/>
    <lineage>
        <taxon>Bacteria</taxon>
        <taxon>Pseudomonadati</taxon>
        <taxon>Pseudomonadota</taxon>
        <taxon>Alphaproteobacteria</taxon>
        <taxon>Hyphomicrobiales</taxon>
        <taxon>Nitrobacteraceae</taxon>
        <taxon>Bradyrhizobium</taxon>
    </lineage>
</organism>
<feature type="transmembrane region" description="Helical" evidence="5">
    <location>
        <begin position="267"/>
        <end position="285"/>
    </location>
</feature>
<proteinExistence type="predicted"/>
<keyword evidence="4 5" id="KW-0472">Membrane</keyword>
<sequence>MDARDWSLLGLLSLLWSGSFIFNGLALKELPPLTLVLLRIVLAAAILLPVLRLRGLGFPKGIAGWRPFFAVALFNNVVPFCLIVIGQTFITSGLASVLNATTPLFTILVMALAGEERLSARRTAGLVVGLVGVVILRGGASLDGYGVLFGLGASLSYGVAALLVRRHLAHSPPLATATFQLTASSVMMLVISSVVDQPWRLQMPGLQTWLAVISLAALSTAFAYIVFFQVLRRSGATNVTLVTLLIPLTTIFLGSLVLGESISLREIYGALVIGSALLVIDGRIFNVIRFSPRPS</sequence>
<accession>M4Z7X1</accession>
<dbReference type="PATRIC" id="fig|1245469.3.peg.3750"/>
<reference evidence="7 8" key="1">
    <citation type="journal article" date="2013" name="Appl. Environ. Microbiol.">
        <title>Genome analysis suggests that the soil oligotrophic bacterium Agromonas oligotrophica (Bradyrhizobium oligotrophicum) is a nitrogen-fixing symbiont of Aeschynomene indica.</title>
        <authorList>
            <person name="Okubo T."/>
            <person name="Fukushima S."/>
            <person name="Itakura M."/>
            <person name="Oshima K."/>
            <person name="Longtonglang A."/>
            <person name="Teaumroong N."/>
            <person name="Mitsui H."/>
            <person name="Hattori M."/>
            <person name="Hattori R."/>
            <person name="Hattori T."/>
            <person name="Minamisawa K."/>
        </authorList>
    </citation>
    <scope>NUCLEOTIDE SEQUENCE [LARGE SCALE GENOMIC DNA]</scope>
    <source>
        <strain evidence="7 8">S58</strain>
    </source>
</reference>
<dbReference type="PANTHER" id="PTHR32322:SF9">
    <property type="entry name" value="AMINO-ACID METABOLITE EFFLUX PUMP-RELATED"/>
    <property type="match status" value="1"/>
</dbReference>
<dbReference type="Pfam" id="PF00892">
    <property type="entry name" value="EamA"/>
    <property type="match status" value="2"/>
</dbReference>
<feature type="transmembrane region" description="Helical" evidence="5">
    <location>
        <begin position="124"/>
        <end position="140"/>
    </location>
</feature>
<dbReference type="InterPro" id="IPR050638">
    <property type="entry name" value="AA-Vitamin_Transporters"/>
</dbReference>
<dbReference type="GO" id="GO:0016020">
    <property type="term" value="C:membrane"/>
    <property type="evidence" value="ECO:0007669"/>
    <property type="project" value="UniProtKB-SubCell"/>
</dbReference>
<name>M4Z7X1_9BRAD</name>